<dbReference type="GO" id="GO:0000724">
    <property type="term" value="P:double-strand break repair via homologous recombination"/>
    <property type="evidence" value="ECO:0007669"/>
    <property type="project" value="TreeGrafter"/>
</dbReference>
<keyword evidence="9 15" id="KW-0863">Zinc-finger</keyword>
<dbReference type="PANTHER" id="PTHR20973">
    <property type="entry name" value="NON-SMC ELEMENT 1-RELATED"/>
    <property type="match status" value="1"/>
</dbReference>
<evidence type="ECO:0000256" key="6">
    <source>
        <dbReference type="ARBA" id="ARBA00022679"/>
    </source>
</evidence>
<organism evidence="18 19">
    <name type="scientific">Setomelanomma holmii</name>
    <dbReference type="NCBI Taxonomy" id="210430"/>
    <lineage>
        <taxon>Eukaryota</taxon>
        <taxon>Fungi</taxon>
        <taxon>Dikarya</taxon>
        <taxon>Ascomycota</taxon>
        <taxon>Pezizomycotina</taxon>
        <taxon>Dothideomycetes</taxon>
        <taxon>Pleosporomycetidae</taxon>
        <taxon>Pleosporales</taxon>
        <taxon>Pleosporineae</taxon>
        <taxon>Phaeosphaeriaceae</taxon>
        <taxon>Setomelanomma</taxon>
    </lineage>
</organism>
<dbReference type="InterPro" id="IPR036388">
    <property type="entry name" value="WH-like_DNA-bd_sf"/>
</dbReference>
<evidence type="ECO:0000256" key="5">
    <source>
        <dbReference type="ARBA" id="ARBA00019422"/>
    </source>
</evidence>
<protein>
    <recommendedName>
        <fullName evidence="5 15">Non-structural maintenance of chromosomes element 1 homolog</fullName>
        <ecNumber evidence="4 15">2.3.2.27</ecNumber>
    </recommendedName>
</protein>
<dbReference type="Pfam" id="PF08746">
    <property type="entry name" value="zf-RING-like"/>
    <property type="match status" value="1"/>
</dbReference>
<dbReference type="GO" id="GO:0005634">
    <property type="term" value="C:nucleus"/>
    <property type="evidence" value="ECO:0007669"/>
    <property type="project" value="UniProtKB-SubCell"/>
</dbReference>
<evidence type="ECO:0000256" key="3">
    <source>
        <dbReference type="ARBA" id="ARBA00010258"/>
    </source>
</evidence>
<evidence type="ECO:0000256" key="1">
    <source>
        <dbReference type="ARBA" id="ARBA00000900"/>
    </source>
</evidence>
<dbReference type="InterPro" id="IPR011513">
    <property type="entry name" value="Nse1"/>
</dbReference>
<evidence type="ECO:0000256" key="8">
    <source>
        <dbReference type="ARBA" id="ARBA00022763"/>
    </source>
</evidence>
<dbReference type="Gene3D" id="3.90.1150.220">
    <property type="match status" value="1"/>
</dbReference>
<proteinExistence type="inferred from homology"/>
<comment type="catalytic activity">
    <reaction evidence="1 15">
        <text>S-ubiquitinyl-[E2 ubiquitin-conjugating enzyme]-L-cysteine + [acceptor protein]-L-lysine = [E2 ubiquitin-conjugating enzyme]-L-cysteine + N(6)-ubiquitinyl-[acceptor protein]-L-lysine.</text>
        <dbReference type="EC" id="2.3.2.27"/>
    </reaction>
</comment>
<feature type="region of interest" description="Disordered" evidence="16">
    <location>
        <begin position="300"/>
        <end position="323"/>
    </location>
</feature>
<accession>A0A9P4LJD7</accession>
<dbReference type="Pfam" id="PF07574">
    <property type="entry name" value="SMC_Nse1"/>
    <property type="match status" value="1"/>
</dbReference>
<dbReference type="PANTHER" id="PTHR20973:SF0">
    <property type="entry name" value="NON-STRUCTURAL MAINTENANCE OF CHROMOSOMES ELEMENT 1 HOMOLOG"/>
    <property type="match status" value="1"/>
</dbReference>
<keyword evidence="10 15" id="KW-0833">Ubl conjugation pathway</keyword>
<evidence type="ECO:0000313" key="18">
    <source>
        <dbReference type="EMBL" id="KAF2025979.1"/>
    </source>
</evidence>
<sequence>MSCDDSPFVHAASPDEGYTYMHRAFLHAFLTHNVLTIDEIKPILAAVMTAHNPERPWSDGDVTAPQITNTIQMVNAKISHYDFEIRTTKDQQSKLTVHALVNKTSDALTQFATKFSAGEIAYIRRLLDYMFDTNNTHTREVMAIKHTDASNLARVRRNRQSQINGDAEGSQASDPGILIAEADEVLATLLQESFFQKSSAQYYSLAPRALMELRAYLKETYNESQDDVAEGEVPTIRIRDCEGCREIVTHGVRCNNRDCGVRWHDACANSYYRGRGRDQRKCLKCETECTGDVYVGERADRITGRSSTGGGMRRRDEEKEDVE</sequence>
<evidence type="ECO:0000313" key="19">
    <source>
        <dbReference type="Proteomes" id="UP000799777"/>
    </source>
</evidence>
<evidence type="ECO:0000256" key="12">
    <source>
        <dbReference type="ARBA" id="ARBA00023172"/>
    </source>
</evidence>
<comment type="subunit">
    <text evidence="15">Component of the Smc5-Smc6 complex.</text>
</comment>
<comment type="subcellular location">
    <subcellularLocation>
        <location evidence="2 15">Nucleus</location>
    </subcellularLocation>
</comment>
<keyword evidence="13 15" id="KW-0234">DNA repair</keyword>
<dbReference type="CDD" id="cd16493">
    <property type="entry name" value="RING-CH-C4HC3_NSE1"/>
    <property type="match status" value="1"/>
</dbReference>
<evidence type="ECO:0000259" key="17">
    <source>
        <dbReference type="Pfam" id="PF08746"/>
    </source>
</evidence>
<dbReference type="Gene3D" id="1.10.10.10">
    <property type="entry name" value="Winged helix-like DNA-binding domain superfamily/Winged helix DNA-binding domain"/>
    <property type="match status" value="1"/>
</dbReference>
<evidence type="ECO:0000256" key="10">
    <source>
        <dbReference type="ARBA" id="ARBA00022786"/>
    </source>
</evidence>
<keyword evidence="12 15" id="KW-0233">DNA recombination</keyword>
<dbReference type="Gene3D" id="3.30.40.10">
    <property type="entry name" value="Zinc/RING finger domain, C3HC4 (zinc finger)"/>
    <property type="match status" value="1"/>
</dbReference>
<gene>
    <name evidence="18" type="ORF">EK21DRAFT_75207</name>
</gene>
<dbReference type="EC" id="2.3.2.27" evidence="4 15"/>
<evidence type="ECO:0000256" key="16">
    <source>
        <dbReference type="SAM" id="MobiDB-lite"/>
    </source>
</evidence>
<evidence type="ECO:0000256" key="2">
    <source>
        <dbReference type="ARBA" id="ARBA00004123"/>
    </source>
</evidence>
<dbReference type="GO" id="GO:0061630">
    <property type="term" value="F:ubiquitin protein ligase activity"/>
    <property type="evidence" value="ECO:0007669"/>
    <property type="project" value="UniProtKB-EC"/>
</dbReference>
<dbReference type="InterPro" id="IPR014857">
    <property type="entry name" value="Nse1_RING_C4HC3-type"/>
</dbReference>
<evidence type="ECO:0000256" key="11">
    <source>
        <dbReference type="ARBA" id="ARBA00022833"/>
    </source>
</evidence>
<comment type="caution">
    <text evidence="18">The sequence shown here is derived from an EMBL/GenBank/DDBJ whole genome shotgun (WGS) entry which is preliminary data.</text>
</comment>
<evidence type="ECO:0000256" key="14">
    <source>
        <dbReference type="ARBA" id="ARBA00023242"/>
    </source>
</evidence>
<name>A0A9P4LJD7_9PLEO</name>
<evidence type="ECO:0000256" key="9">
    <source>
        <dbReference type="ARBA" id="ARBA00022771"/>
    </source>
</evidence>
<keyword evidence="11 15" id="KW-0862">Zinc</keyword>
<dbReference type="EMBL" id="ML978252">
    <property type="protein sequence ID" value="KAF2025979.1"/>
    <property type="molecule type" value="Genomic_DNA"/>
</dbReference>
<keyword evidence="7 15" id="KW-0479">Metal-binding</keyword>
<keyword evidence="8 15" id="KW-0227">DNA damage</keyword>
<dbReference type="GO" id="GO:0008270">
    <property type="term" value="F:zinc ion binding"/>
    <property type="evidence" value="ECO:0007669"/>
    <property type="project" value="UniProtKB-KW"/>
</dbReference>
<dbReference type="InterPro" id="IPR013083">
    <property type="entry name" value="Znf_RING/FYVE/PHD"/>
</dbReference>
<evidence type="ECO:0000256" key="13">
    <source>
        <dbReference type="ARBA" id="ARBA00023204"/>
    </source>
</evidence>
<feature type="domain" description="Non-structural maintenance of chromosomes element 1 RING C4HC3-type" evidence="17">
    <location>
        <begin position="241"/>
        <end position="285"/>
    </location>
</feature>
<keyword evidence="19" id="KW-1185">Reference proteome</keyword>
<dbReference type="AlphaFoldDB" id="A0A9P4LJD7"/>
<keyword evidence="6 15" id="KW-0808">Transferase</keyword>
<comment type="function">
    <text evidence="15">Acts in a DNA repair pathway for removal of UV-induced DNA damage that is distinct from classical nucleotide excision repair and in repair of ionizing radiation damage. Functions in homologous recombination repair of DNA double strand breaks and in recovery of stalled replication forks.</text>
</comment>
<evidence type="ECO:0000256" key="15">
    <source>
        <dbReference type="RuleBase" id="RU368018"/>
    </source>
</evidence>
<reference evidence="18" key="1">
    <citation type="journal article" date="2020" name="Stud. Mycol.">
        <title>101 Dothideomycetes genomes: a test case for predicting lifestyles and emergence of pathogens.</title>
        <authorList>
            <person name="Haridas S."/>
            <person name="Albert R."/>
            <person name="Binder M."/>
            <person name="Bloem J."/>
            <person name="Labutti K."/>
            <person name="Salamov A."/>
            <person name="Andreopoulos B."/>
            <person name="Baker S."/>
            <person name="Barry K."/>
            <person name="Bills G."/>
            <person name="Bluhm B."/>
            <person name="Cannon C."/>
            <person name="Castanera R."/>
            <person name="Culley D."/>
            <person name="Daum C."/>
            <person name="Ezra D."/>
            <person name="Gonzalez J."/>
            <person name="Henrissat B."/>
            <person name="Kuo A."/>
            <person name="Liang C."/>
            <person name="Lipzen A."/>
            <person name="Lutzoni F."/>
            <person name="Magnuson J."/>
            <person name="Mondo S."/>
            <person name="Nolan M."/>
            <person name="Ohm R."/>
            <person name="Pangilinan J."/>
            <person name="Park H.-J."/>
            <person name="Ramirez L."/>
            <person name="Alfaro M."/>
            <person name="Sun H."/>
            <person name="Tritt A."/>
            <person name="Yoshinaga Y."/>
            <person name="Zwiers L.-H."/>
            <person name="Turgeon B."/>
            <person name="Goodwin S."/>
            <person name="Spatafora J."/>
            <person name="Crous P."/>
            <person name="Grigoriev I."/>
        </authorList>
    </citation>
    <scope>NUCLEOTIDE SEQUENCE</scope>
    <source>
        <strain evidence="18">CBS 110217</strain>
    </source>
</reference>
<dbReference type="OrthoDB" id="185455at2759"/>
<dbReference type="GO" id="GO:0030915">
    <property type="term" value="C:Smc5-Smc6 complex"/>
    <property type="evidence" value="ECO:0007669"/>
    <property type="project" value="UniProtKB-UniRule"/>
</dbReference>
<keyword evidence="14 15" id="KW-0539">Nucleus</keyword>
<evidence type="ECO:0000256" key="4">
    <source>
        <dbReference type="ARBA" id="ARBA00012483"/>
    </source>
</evidence>
<dbReference type="Proteomes" id="UP000799777">
    <property type="component" value="Unassembled WGS sequence"/>
</dbReference>
<comment type="similarity">
    <text evidence="3 15">Belongs to the NSE1 family.</text>
</comment>
<evidence type="ECO:0000256" key="7">
    <source>
        <dbReference type="ARBA" id="ARBA00022723"/>
    </source>
</evidence>